<sequence>MKALPLLLLTCLLSLSAAAQHSLTVTFSGLESRKGDVLFSLRDENGEPVKEIIVPIPNSGVVKYTVSNLPSGTYTAACFHDENQNKELDKGMFGIPTEIYGFSNNARGTMGPPDLEDQRFTIAGDVTMDIRLE</sequence>
<dbReference type="Pfam" id="PF09912">
    <property type="entry name" value="DUF2141"/>
    <property type="match status" value="1"/>
</dbReference>
<organism evidence="2 3">
    <name type="scientific">Phaeocystidibacter marisrubri</name>
    <dbReference type="NCBI Taxonomy" id="1577780"/>
    <lineage>
        <taxon>Bacteria</taxon>
        <taxon>Pseudomonadati</taxon>
        <taxon>Bacteroidota</taxon>
        <taxon>Flavobacteriia</taxon>
        <taxon>Flavobacteriales</taxon>
        <taxon>Phaeocystidibacteraceae</taxon>
        <taxon>Phaeocystidibacter</taxon>
    </lineage>
</organism>
<dbReference type="InterPro" id="IPR018673">
    <property type="entry name" value="DUF2141"/>
</dbReference>
<gene>
    <name evidence="2" type="ORF">F8C82_14445</name>
</gene>
<evidence type="ECO:0000313" key="3">
    <source>
        <dbReference type="Proteomes" id="UP000484164"/>
    </source>
</evidence>
<keyword evidence="3" id="KW-1185">Reference proteome</keyword>
<evidence type="ECO:0000256" key="1">
    <source>
        <dbReference type="SAM" id="SignalP"/>
    </source>
</evidence>
<accession>A0A6L3ZDI2</accession>
<feature type="signal peptide" evidence="1">
    <location>
        <begin position="1"/>
        <end position="19"/>
    </location>
</feature>
<dbReference type="Proteomes" id="UP000484164">
    <property type="component" value="Unassembled WGS sequence"/>
</dbReference>
<name>A0A6L3ZDI2_9FLAO</name>
<dbReference type="OrthoDB" id="9788332at2"/>
<dbReference type="EMBL" id="WBVQ01000003">
    <property type="protein sequence ID" value="KAB2815288.1"/>
    <property type="molecule type" value="Genomic_DNA"/>
</dbReference>
<protein>
    <submittedName>
        <fullName evidence="2">DUF2141 domain-containing protein</fullName>
    </submittedName>
</protein>
<keyword evidence="1" id="KW-0732">Signal</keyword>
<evidence type="ECO:0000313" key="2">
    <source>
        <dbReference type="EMBL" id="KAB2815288.1"/>
    </source>
</evidence>
<comment type="caution">
    <text evidence="2">The sequence shown here is derived from an EMBL/GenBank/DDBJ whole genome shotgun (WGS) entry which is preliminary data.</text>
</comment>
<dbReference type="AlphaFoldDB" id="A0A6L3ZDI2"/>
<reference evidence="2 3" key="1">
    <citation type="submission" date="2019-10" db="EMBL/GenBank/DDBJ databases">
        <title>Genome sequence of Phaeocystidibacter marisrubri JCM30614 (type strain).</title>
        <authorList>
            <person name="Bowman J.P."/>
        </authorList>
    </citation>
    <scope>NUCLEOTIDE SEQUENCE [LARGE SCALE GENOMIC DNA]</scope>
    <source>
        <strain evidence="2 3">JCM 30614</strain>
    </source>
</reference>
<feature type="chain" id="PRO_5026744736" evidence="1">
    <location>
        <begin position="20"/>
        <end position="133"/>
    </location>
</feature>
<dbReference type="RefSeq" id="WP_151694323.1">
    <property type="nucleotide sequence ID" value="NZ_BMGX01000001.1"/>
</dbReference>
<proteinExistence type="predicted"/>